<organism evidence="1 2">
    <name type="scientific">Meloidogyne hapla</name>
    <name type="common">Root-knot nematode worm</name>
    <dbReference type="NCBI Taxonomy" id="6305"/>
    <lineage>
        <taxon>Eukaryota</taxon>
        <taxon>Metazoa</taxon>
        <taxon>Ecdysozoa</taxon>
        <taxon>Nematoda</taxon>
        <taxon>Chromadorea</taxon>
        <taxon>Rhabditida</taxon>
        <taxon>Tylenchina</taxon>
        <taxon>Tylenchomorpha</taxon>
        <taxon>Tylenchoidea</taxon>
        <taxon>Meloidogynidae</taxon>
        <taxon>Meloidogyninae</taxon>
        <taxon>Meloidogyne</taxon>
    </lineage>
</organism>
<proteinExistence type="predicted"/>
<reference evidence="2" key="1">
    <citation type="submission" date="2016-11" db="UniProtKB">
        <authorList>
            <consortium name="WormBaseParasite"/>
        </authorList>
    </citation>
    <scope>IDENTIFICATION</scope>
</reference>
<dbReference type="Proteomes" id="UP000095281">
    <property type="component" value="Unplaced"/>
</dbReference>
<protein>
    <submittedName>
        <fullName evidence="2">Dynein light chain</fullName>
    </submittedName>
</protein>
<dbReference type="AlphaFoldDB" id="A0A1I8BWS7"/>
<keyword evidence="1" id="KW-1185">Reference proteome</keyword>
<sequence length="90" mass="9695">MAEEEVDDLLEEAFKNIDEAEKNGKTMSEVIMKKAKESGVKVYVFSSITVVRLIILDQMPNVNVAEVVVEAGTGSASEAGVVRKGQGSCF</sequence>
<accession>A0A1I8BWS7</accession>
<name>A0A1I8BWS7_MELHA</name>
<dbReference type="WBParaSite" id="MhA1_Contig755.frz3.gene10">
    <property type="protein sequence ID" value="MhA1_Contig755.frz3.gene10"/>
    <property type="gene ID" value="MhA1_Contig755.frz3.gene10"/>
</dbReference>
<evidence type="ECO:0000313" key="1">
    <source>
        <dbReference type="Proteomes" id="UP000095281"/>
    </source>
</evidence>
<evidence type="ECO:0000313" key="2">
    <source>
        <dbReference type="WBParaSite" id="MhA1_Contig755.frz3.gene10"/>
    </source>
</evidence>